<proteinExistence type="predicted"/>
<feature type="region of interest" description="Disordered" evidence="1">
    <location>
        <begin position="197"/>
        <end position="252"/>
    </location>
</feature>
<organism evidence="2 3">
    <name type="scientific">Mortierella isabellina</name>
    <name type="common">Filamentous fungus</name>
    <name type="synonym">Umbelopsis isabellina</name>
    <dbReference type="NCBI Taxonomy" id="91625"/>
    <lineage>
        <taxon>Eukaryota</taxon>
        <taxon>Fungi</taxon>
        <taxon>Fungi incertae sedis</taxon>
        <taxon>Mucoromycota</taxon>
        <taxon>Mucoromycotina</taxon>
        <taxon>Umbelopsidomycetes</taxon>
        <taxon>Umbelopsidales</taxon>
        <taxon>Umbelopsidaceae</taxon>
        <taxon>Umbelopsis</taxon>
    </lineage>
</organism>
<gene>
    <name evidence="2" type="ORF">INT43_002882</name>
</gene>
<dbReference type="OrthoDB" id="2418125at2759"/>
<protein>
    <submittedName>
        <fullName evidence="2">Uncharacterized protein</fullName>
    </submittedName>
</protein>
<reference evidence="2" key="1">
    <citation type="submission" date="2020-12" db="EMBL/GenBank/DDBJ databases">
        <title>Metabolic potential, ecology and presence of endohyphal bacteria is reflected in genomic diversity of Mucoromycotina.</title>
        <authorList>
            <person name="Muszewska A."/>
            <person name="Okrasinska A."/>
            <person name="Steczkiewicz K."/>
            <person name="Drgas O."/>
            <person name="Orlowska M."/>
            <person name="Perlinska-Lenart U."/>
            <person name="Aleksandrzak-Piekarczyk T."/>
            <person name="Szatraj K."/>
            <person name="Zielenkiewicz U."/>
            <person name="Pilsyk S."/>
            <person name="Malc E."/>
            <person name="Mieczkowski P."/>
            <person name="Kruszewska J.S."/>
            <person name="Biernat P."/>
            <person name="Pawlowska J."/>
        </authorList>
    </citation>
    <scope>NUCLEOTIDE SEQUENCE</scope>
    <source>
        <strain evidence="2">WA0000067209</strain>
    </source>
</reference>
<dbReference type="Proteomes" id="UP000654370">
    <property type="component" value="Unassembled WGS sequence"/>
</dbReference>
<evidence type="ECO:0000313" key="3">
    <source>
        <dbReference type="Proteomes" id="UP000654370"/>
    </source>
</evidence>
<dbReference type="Pfam" id="PF09428">
    <property type="entry name" value="DUF2011"/>
    <property type="match status" value="1"/>
</dbReference>
<evidence type="ECO:0000313" key="2">
    <source>
        <dbReference type="EMBL" id="KAG2186444.1"/>
    </source>
</evidence>
<evidence type="ECO:0000256" key="1">
    <source>
        <dbReference type="SAM" id="MobiDB-lite"/>
    </source>
</evidence>
<dbReference type="InterPro" id="IPR018555">
    <property type="entry name" value="C630.06c-like"/>
</dbReference>
<dbReference type="AlphaFoldDB" id="A0A8H7UPP2"/>
<sequence>MFRPDAKPQSQYLPPGTQIVDRSEVFGEHQAPNITSSSANILDNIIEIVVKEAESSEEQKVESEPEDDAFEFRLFSNRPVTKVSLIEEEPILVVTQRISSLEQEETEEFQEKLQQSAISYDDVMQQSHIPYPAMKMAHHIVHIPAETAKDKKKRKLTKRQRDRLKALNDGKCMRDPRAPGGWPGWPGQRTQCAITTSLRGQLKSRPVKSNKSFSKSPKGPRDHKPKPAVSRVNLAISQSTTAKEVTSNLSNL</sequence>
<dbReference type="EMBL" id="JAEPQZ010000001">
    <property type="protein sequence ID" value="KAG2186444.1"/>
    <property type="molecule type" value="Genomic_DNA"/>
</dbReference>
<keyword evidence="3" id="KW-1185">Reference proteome</keyword>
<feature type="compositionally biased region" description="Polar residues" evidence="1">
    <location>
        <begin position="235"/>
        <end position="252"/>
    </location>
</feature>
<name>A0A8H7UPP2_MORIS</name>
<accession>A0A8H7UPP2</accession>
<comment type="caution">
    <text evidence="2">The sequence shown here is derived from an EMBL/GenBank/DDBJ whole genome shotgun (WGS) entry which is preliminary data.</text>
</comment>